<reference evidence="7 8" key="1">
    <citation type="submission" date="2017-05" db="EMBL/GenBank/DDBJ databases">
        <title>The Genome Sequence of Tsuchiyaea wingfieldii DSM 27421.</title>
        <authorList>
            <person name="Cuomo C."/>
            <person name="Passer A."/>
            <person name="Billmyre B."/>
            <person name="Heitman J."/>
        </authorList>
    </citation>
    <scope>NUCLEOTIDE SEQUENCE [LARGE SCALE GENOMIC DNA]</scope>
    <source>
        <strain evidence="7 8">DSM 27421</strain>
    </source>
</reference>
<evidence type="ECO:0000256" key="3">
    <source>
        <dbReference type="ARBA" id="ARBA00022801"/>
    </source>
</evidence>
<evidence type="ECO:0000256" key="2">
    <source>
        <dbReference type="ARBA" id="ARBA00022670"/>
    </source>
</evidence>
<organism evidence="7 8">
    <name type="scientific">Cryptococcus floricola</name>
    <dbReference type="NCBI Taxonomy" id="2591691"/>
    <lineage>
        <taxon>Eukaryota</taxon>
        <taxon>Fungi</taxon>
        <taxon>Dikarya</taxon>
        <taxon>Basidiomycota</taxon>
        <taxon>Agaricomycotina</taxon>
        <taxon>Tremellomycetes</taxon>
        <taxon>Tremellales</taxon>
        <taxon>Cryptococcaceae</taxon>
        <taxon>Cryptococcus</taxon>
    </lineage>
</organism>
<keyword evidence="4" id="KW-0788">Thiol protease</keyword>
<accession>A0A5D3B258</accession>
<evidence type="ECO:0000256" key="1">
    <source>
        <dbReference type="ARBA" id="ARBA00005234"/>
    </source>
</evidence>
<keyword evidence="2" id="KW-0645">Protease</keyword>
<name>A0A5D3B258_9TREE</name>
<evidence type="ECO:0000256" key="4">
    <source>
        <dbReference type="ARBA" id="ARBA00022807"/>
    </source>
</evidence>
<dbReference type="PANTHER" id="PTHR12606">
    <property type="entry name" value="SENTRIN/SUMO-SPECIFIC PROTEASE"/>
    <property type="match status" value="1"/>
</dbReference>
<dbReference type="InterPro" id="IPR038765">
    <property type="entry name" value="Papain-like_cys_pep_sf"/>
</dbReference>
<keyword evidence="3" id="KW-0378">Hydrolase</keyword>
<evidence type="ECO:0000313" key="7">
    <source>
        <dbReference type="EMBL" id="TYJ56619.1"/>
    </source>
</evidence>
<gene>
    <name evidence="7" type="ORF">B9479_002711</name>
</gene>
<dbReference type="Proteomes" id="UP000322245">
    <property type="component" value="Unassembled WGS sequence"/>
</dbReference>
<feature type="domain" description="Ubiquitin-like protease family profile" evidence="6">
    <location>
        <begin position="106"/>
        <end position="282"/>
    </location>
</feature>
<keyword evidence="8" id="KW-1185">Reference proteome</keyword>
<dbReference type="SUPFAM" id="SSF54001">
    <property type="entry name" value="Cysteine proteinases"/>
    <property type="match status" value="1"/>
</dbReference>
<sequence>MPAAPQGPPPHVVHHADRAGTPQPPAPPAPQWFYPGTPQFQPPHHAAPGGPAHAHFFVGQPPAIPNFWAPAQQPPPARLQPPVAPIPQRLPPVDKRRATTFINRQALDRRRVLDSLHPGELMVDEVYDDYVKLLRDRARLARQPHWALTTLTSAFLYSDDSYSRVAACENLGSGTEKINLFNYSTVSIPIYTPNHWHAVVVNMKQRRIEYFDSFHGPTDAGNTRQKRIEFSEAAVRSLLSHHADHLALDMDIKSWTFLLNEDSPRQEGPDCGIFMTQTIEMVMRGRDLVAKGFEFKAAHMGFFRSLMRYEIATGGLRNRDEWAEVGVDYRQSVERDSG</sequence>
<dbReference type="GO" id="GO:0005634">
    <property type="term" value="C:nucleus"/>
    <property type="evidence" value="ECO:0007669"/>
    <property type="project" value="TreeGrafter"/>
</dbReference>
<evidence type="ECO:0000313" key="8">
    <source>
        <dbReference type="Proteomes" id="UP000322245"/>
    </source>
</evidence>
<dbReference type="Pfam" id="PF02902">
    <property type="entry name" value="Peptidase_C48"/>
    <property type="match status" value="1"/>
</dbReference>
<dbReference type="GO" id="GO:0006508">
    <property type="term" value="P:proteolysis"/>
    <property type="evidence" value="ECO:0007669"/>
    <property type="project" value="UniProtKB-KW"/>
</dbReference>
<proteinExistence type="inferred from homology"/>
<evidence type="ECO:0000259" key="6">
    <source>
        <dbReference type="PROSITE" id="PS50600"/>
    </source>
</evidence>
<protein>
    <recommendedName>
        <fullName evidence="6">Ubiquitin-like protease family profile domain-containing protein</fullName>
    </recommendedName>
</protein>
<dbReference type="PROSITE" id="PS50600">
    <property type="entry name" value="ULP_PROTEASE"/>
    <property type="match status" value="1"/>
</dbReference>
<dbReference type="PANTHER" id="PTHR12606:SF141">
    <property type="entry name" value="GH15225P-RELATED"/>
    <property type="match status" value="1"/>
</dbReference>
<comment type="caution">
    <text evidence="7">The sequence shown here is derived from an EMBL/GenBank/DDBJ whole genome shotgun (WGS) entry which is preliminary data.</text>
</comment>
<feature type="compositionally biased region" description="Pro residues" evidence="5">
    <location>
        <begin position="1"/>
        <end position="11"/>
    </location>
</feature>
<dbReference type="InterPro" id="IPR003653">
    <property type="entry name" value="Peptidase_C48_C"/>
</dbReference>
<dbReference type="GO" id="GO:0016926">
    <property type="term" value="P:protein desumoylation"/>
    <property type="evidence" value="ECO:0007669"/>
    <property type="project" value="TreeGrafter"/>
</dbReference>
<comment type="similarity">
    <text evidence="1">Belongs to the peptidase C48 family.</text>
</comment>
<dbReference type="AlphaFoldDB" id="A0A5D3B258"/>
<evidence type="ECO:0000256" key="5">
    <source>
        <dbReference type="SAM" id="MobiDB-lite"/>
    </source>
</evidence>
<dbReference type="GO" id="GO:0016929">
    <property type="term" value="F:deSUMOylase activity"/>
    <property type="evidence" value="ECO:0007669"/>
    <property type="project" value="TreeGrafter"/>
</dbReference>
<dbReference type="Gene3D" id="3.40.395.10">
    <property type="entry name" value="Adenoviral Proteinase, Chain A"/>
    <property type="match status" value="1"/>
</dbReference>
<dbReference type="EMBL" id="NIDF01000022">
    <property type="protein sequence ID" value="TYJ56619.1"/>
    <property type="molecule type" value="Genomic_DNA"/>
</dbReference>
<feature type="region of interest" description="Disordered" evidence="5">
    <location>
        <begin position="1"/>
        <end position="30"/>
    </location>
</feature>